<feature type="domain" description="GST N-terminal" evidence="1">
    <location>
        <begin position="1"/>
        <end position="81"/>
    </location>
</feature>
<dbReference type="GO" id="GO:0004364">
    <property type="term" value="F:glutathione transferase activity"/>
    <property type="evidence" value="ECO:0007669"/>
    <property type="project" value="TreeGrafter"/>
</dbReference>
<keyword evidence="2" id="KW-0808">Transferase</keyword>
<dbReference type="OrthoDB" id="9799538at2"/>
<sequence>MKLVIGNKNYSSWSLRPWLAMSVAGIAFEEDLVPLDQPDTRTRLLARSPAAKVPILIDGDVTVWESLAILEYLAERFPDAGLWPADPAARAHARAISSEMHAGFSALRSACPMNLRKRFGWRDRGAEVTRDVARVQQLWSDCRRRFGHDGPFLFGDFTAADAMYAPVVARFDGYSIPVDEEAGAYMAAVMDLPAFRAWKAAGIVEPWVLDIDEVDEPAIAEAR</sequence>
<dbReference type="PANTHER" id="PTHR42673:SF4">
    <property type="entry name" value="MALEYLACETOACETATE ISOMERASE"/>
    <property type="match status" value="1"/>
</dbReference>
<dbReference type="GO" id="GO:0006749">
    <property type="term" value="P:glutathione metabolic process"/>
    <property type="evidence" value="ECO:0007669"/>
    <property type="project" value="TreeGrafter"/>
</dbReference>
<evidence type="ECO:0000313" key="3">
    <source>
        <dbReference type="Proteomes" id="UP000295678"/>
    </source>
</evidence>
<dbReference type="GO" id="GO:0006559">
    <property type="term" value="P:L-phenylalanine catabolic process"/>
    <property type="evidence" value="ECO:0007669"/>
    <property type="project" value="TreeGrafter"/>
</dbReference>
<proteinExistence type="predicted"/>
<dbReference type="PROSITE" id="PS50404">
    <property type="entry name" value="GST_NTER"/>
    <property type="match status" value="1"/>
</dbReference>
<accession>A0A4R3MA99</accession>
<dbReference type="PANTHER" id="PTHR42673">
    <property type="entry name" value="MALEYLACETOACETATE ISOMERASE"/>
    <property type="match status" value="1"/>
</dbReference>
<dbReference type="GO" id="GO:0016034">
    <property type="term" value="F:maleylacetoacetate isomerase activity"/>
    <property type="evidence" value="ECO:0007669"/>
    <property type="project" value="TreeGrafter"/>
</dbReference>
<dbReference type="RefSeq" id="WP_132807264.1">
    <property type="nucleotide sequence ID" value="NZ_SMAK01000009.1"/>
</dbReference>
<dbReference type="SUPFAM" id="SSF47616">
    <property type="entry name" value="GST C-terminal domain-like"/>
    <property type="match status" value="1"/>
</dbReference>
<dbReference type="Proteomes" id="UP000295678">
    <property type="component" value="Unassembled WGS sequence"/>
</dbReference>
<dbReference type="InterPro" id="IPR036282">
    <property type="entry name" value="Glutathione-S-Trfase_C_sf"/>
</dbReference>
<evidence type="ECO:0000259" key="1">
    <source>
        <dbReference type="PROSITE" id="PS50404"/>
    </source>
</evidence>
<reference evidence="2 3" key="1">
    <citation type="submission" date="2019-03" db="EMBL/GenBank/DDBJ databases">
        <title>Genomic Encyclopedia of Type Strains, Phase IV (KMG-IV): sequencing the most valuable type-strain genomes for metagenomic binning, comparative biology and taxonomic classification.</title>
        <authorList>
            <person name="Goeker M."/>
        </authorList>
    </citation>
    <scope>NUCLEOTIDE SEQUENCE [LARGE SCALE GENOMIC DNA]</scope>
    <source>
        <strain evidence="2 3">DSM 19345</strain>
    </source>
</reference>
<dbReference type="InterPro" id="IPR004045">
    <property type="entry name" value="Glutathione_S-Trfase_N"/>
</dbReference>
<dbReference type="SFLD" id="SFLDG00358">
    <property type="entry name" value="Main_(cytGST)"/>
    <property type="match status" value="1"/>
</dbReference>
<dbReference type="Gene3D" id="1.20.1050.10">
    <property type="match status" value="1"/>
</dbReference>
<gene>
    <name evidence="2" type="ORF">EDC22_1099</name>
</gene>
<dbReference type="AlphaFoldDB" id="A0A4R3MA99"/>
<dbReference type="SFLD" id="SFLDS00019">
    <property type="entry name" value="Glutathione_Transferase_(cytos"/>
    <property type="match status" value="1"/>
</dbReference>
<dbReference type="CDD" id="cd03043">
    <property type="entry name" value="GST_N_1"/>
    <property type="match status" value="1"/>
</dbReference>
<organism evidence="2 3">
    <name type="scientific">Tepidamorphus gemmatus</name>
    <dbReference type="NCBI Taxonomy" id="747076"/>
    <lineage>
        <taxon>Bacteria</taxon>
        <taxon>Pseudomonadati</taxon>
        <taxon>Pseudomonadota</taxon>
        <taxon>Alphaproteobacteria</taxon>
        <taxon>Hyphomicrobiales</taxon>
        <taxon>Tepidamorphaceae</taxon>
        <taxon>Tepidamorphus</taxon>
    </lineage>
</organism>
<dbReference type="FunFam" id="3.40.30.10:FF:000206">
    <property type="entry name" value="Probable glutathione S-transferase"/>
    <property type="match status" value="1"/>
</dbReference>
<name>A0A4R3MA99_9HYPH</name>
<dbReference type="CDD" id="cd03194">
    <property type="entry name" value="GST_C_3"/>
    <property type="match status" value="1"/>
</dbReference>
<evidence type="ECO:0000313" key="2">
    <source>
        <dbReference type="EMBL" id="TCT08335.1"/>
    </source>
</evidence>
<keyword evidence="3" id="KW-1185">Reference proteome</keyword>
<dbReference type="InterPro" id="IPR036249">
    <property type="entry name" value="Thioredoxin-like_sf"/>
</dbReference>
<dbReference type="Pfam" id="PF13410">
    <property type="entry name" value="GST_C_2"/>
    <property type="match status" value="1"/>
</dbReference>
<dbReference type="SUPFAM" id="SSF52833">
    <property type="entry name" value="Thioredoxin-like"/>
    <property type="match status" value="1"/>
</dbReference>
<dbReference type="EMBL" id="SMAK01000009">
    <property type="protein sequence ID" value="TCT08335.1"/>
    <property type="molecule type" value="Genomic_DNA"/>
</dbReference>
<comment type="caution">
    <text evidence="2">The sequence shown here is derived from an EMBL/GenBank/DDBJ whole genome shotgun (WGS) entry which is preliminary data.</text>
</comment>
<dbReference type="InterPro" id="IPR040079">
    <property type="entry name" value="Glutathione_S-Trfase"/>
</dbReference>
<dbReference type="Pfam" id="PF13409">
    <property type="entry name" value="GST_N_2"/>
    <property type="match status" value="1"/>
</dbReference>
<dbReference type="Gene3D" id="3.40.30.10">
    <property type="entry name" value="Glutaredoxin"/>
    <property type="match status" value="1"/>
</dbReference>
<protein>
    <submittedName>
        <fullName evidence="2">Glutathione S-transferase</fullName>
    </submittedName>
</protein>